<proteinExistence type="predicted"/>
<feature type="domain" description="DUF7738" evidence="1">
    <location>
        <begin position="31"/>
        <end position="192"/>
    </location>
</feature>
<evidence type="ECO:0000313" key="2">
    <source>
        <dbReference type="EMBL" id="KFF09749.1"/>
    </source>
</evidence>
<dbReference type="InterPro" id="IPR056640">
    <property type="entry name" value="DUF7738"/>
</dbReference>
<dbReference type="Proteomes" id="UP000198424">
    <property type="component" value="Unassembled WGS sequence"/>
</dbReference>
<dbReference type="OrthoDB" id="787791at2"/>
<comment type="caution">
    <text evidence="2">The sequence shown here is derived from an EMBL/GenBank/DDBJ whole genome shotgun (WGS) entry which is preliminary data.</text>
</comment>
<evidence type="ECO:0000313" key="5">
    <source>
        <dbReference type="Proteomes" id="UP000198424"/>
    </source>
</evidence>
<accession>A0A085ZZ85</accession>
<dbReference type="STRING" id="991.IW20_22425"/>
<evidence type="ECO:0000259" key="1">
    <source>
        <dbReference type="Pfam" id="PF24880"/>
    </source>
</evidence>
<dbReference type="eggNOG" id="ENOG50335M9">
    <property type="taxonomic scope" value="Bacteria"/>
</dbReference>
<dbReference type="EMBL" id="MUGY01000007">
    <property type="protein sequence ID" value="OXA95407.1"/>
    <property type="molecule type" value="Genomic_DNA"/>
</dbReference>
<dbReference type="EMBL" id="JPRM01000046">
    <property type="protein sequence ID" value="KFF09749.1"/>
    <property type="molecule type" value="Genomic_DNA"/>
</dbReference>
<protein>
    <recommendedName>
        <fullName evidence="1">DUF7738 domain-containing protein</fullName>
    </recommendedName>
</protein>
<evidence type="ECO:0000313" key="3">
    <source>
        <dbReference type="EMBL" id="OXA95407.1"/>
    </source>
</evidence>
<dbReference type="Proteomes" id="UP000028712">
    <property type="component" value="Unassembled WGS sequence"/>
</dbReference>
<sequence>MKTLKIIALLFYVSLALQCQTKKESRKMETEFTINTQKVSYKGIELPLGKSLNEWVKILGKYDRVLPPLEKKYIVERTYTWDKLGIMVVEFGEDNEVKTIPELYVFFNNLDSPVGQAGKLEFARGRESLQVLIKRNTEEGYPLSTGTIKEIKEEQSTGSKAPKNYPYPFTTYKKSLNIEGIEIKEGMTISQINKLRKEADLPLIKYWDTDMNWKEEDGSTTTKSNGYFTYLYPHKFTFEEDKKANKYNILYRYTEQELEYIRIVYDTGQEY</sequence>
<name>A0A085ZZ85_FLAHY</name>
<gene>
    <name evidence="3" type="ORF">B0A62_08850</name>
    <name evidence="2" type="ORF">IW20_22425</name>
</gene>
<dbReference type="Pfam" id="PF24880">
    <property type="entry name" value="DUF7738"/>
    <property type="match status" value="1"/>
</dbReference>
<reference evidence="2 4" key="1">
    <citation type="submission" date="2014-07" db="EMBL/GenBank/DDBJ databases">
        <title>Genome of Flavobacterium hydatis DSM 2063.</title>
        <authorList>
            <person name="Pipes S.E."/>
            <person name="Stropko S.J."/>
            <person name="Newman J.D."/>
        </authorList>
    </citation>
    <scope>NUCLEOTIDE SEQUENCE [LARGE SCALE GENOMIC DNA]</scope>
    <source>
        <strain evidence="2 4">DSM 2063</strain>
    </source>
</reference>
<dbReference type="RefSeq" id="WP_035627538.1">
    <property type="nucleotide sequence ID" value="NZ_JBEWQG010000006.1"/>
</dbReference>
<keyword evidence="5" id="KW-1185">Reference proteome</keyword>
<organism evidence="2 4">
    <name type="scientific">Flavobacterium hydatis</name>
    <name type="common">Cytophaga aquatilis</name>
    <dbReference type="NCBI Taxonomy" id="991"/>
    <lineage>
        <taxon>Bacteria</taxon>
        <taxon>Pseudomonadati</taxon>
        <taxon>Bacteroidota</taxon>
        <taxon>Flavobacteriia</taxon>
        <taxon>Flavobacteriales</taxon>
        <taxon>Flavobacteriaceae</taxon>
        <taxon>Flavobacterium</taxon>
    </lineage>
</organism>
<dbReference type="AlphaFoldDB" id="A0A085ZZ85"/>
<evidence type="ECO:0000313" key="4">
    <source>
        <dbReference type="Proteomes" id="UP000028712"/>
    </source>
</evidence>
<reference evidence="3 5" key="2">
    <citation type="submission" date="2016-11" db="EMBL/GenBank/DDBJ databases">
        <title>Whole genomes of Flavobacteriaceae.</title>
        <authorList>
            <person name="Stine C."/>
            <person name="Li C."/>
            <person name="Tadesse D."/>
        </authorList>
    </citation>
    <scope>NUCLEOTIDE SEQUENCE [LARGE SCALE GENOMIC DNA]</scope>
    <source>
        <strain evidence="3 5">ATCC 29551</strain>
    </source>
</reference>